<dbReference type="Pfam" id="PF01339">
    <property type="entry name" value="CheB_methylest"/>
    <property type="match status" value="1"/>
</dbReference>
<feature type="region of interest" description="Disordered" evidence="6">
    <location>
        <begin position="134"/>
        <end position="169"/>
    </location>
</feature>
<accession>A0A9X2QE09</accession>
<dbReference type="PROSITE" id="PS50122">
    <property type="entry name" value="CHEB"/>
    <property type="match status" value="1"/>
</dbReference>
<dbReference type="GO" id="GO:0005737">
    <property type="term" value="C:cytoplasm"/>
    <property type="evidence" value="ECO:0007669"/>
    <property type="project" value="UniProtKB-SubCell"/>
</dbReference>
<dbReference type="NCBIfam" id="NF001965">
    <property type="entry name" value="PRK00742.1"/>
    <property type="match status" value="1"/>
</dbReference>
<feature type="compositionally biased region" description="Low complexity" evidence="6">
    <location>
        <begin position="146"/>
        <end position="169"/>
    </location>
</feature>
<dbReference type="SMR" id="A0A9X2QE09"/>
<evidence type="ECO:0000256" key="4">
    <source>
        <dbReference type="PROSITE-ProRule" id="PRU00050"/>
    </source>
</evidence>
<comment type="domain">
    <text evidence="3">Contains a C-terminal catalytic domain, and an N-terminal region which modulates catalytic activity.</text>
</comment>
<organism evidence="9 10">
    <name type="scientific">Salinibacter ruber</name>
    <dbReference type="NCBI Taxonomy" id="146919"/>
    <lineage>
        <taxon>Bacteria</taxon>
        <taxon>Pseudomonadati</taxon>
        <taxon>Rhodothermota</taxon>
        <taxon>Rhodothermia</taxon>
        <taxon>Rhodothermales</taxon>
        <taxon>Salinibacteraceae</taxon>
        <taxon>Salinibacter</taxon>
    </lineage>
</organism>
<dbReference type="EC" id="3.1.1.61" evidence="3"/>
<feature type="active site" evidence="3 4">
    <location>
        <position position="209"/>
    </location>
</feature>
<comment type="catalytic activity">
    <reaction evidence="2 3">
        <text>[protein]-L-glutamate 5-O-methyl ester + H2O = L-glutamyl-[protein] + methanol + H(+)</text>
        <dbReference type="Rhea" id="RHEA:23236"/>
        <dbReference type="Rhea" id="RHEA-COMP:10208"/>
        <dbReference type="Rhea" id="RHEA-COMP:10311"/>
        <dbReference type="ChEBI" id="CHEBI:15377"/>
        <dbReference type="ChEBI" id="CHEBI:15378"/>
        <dbReference type="ChEBI" id="CHEBI:17790"/>
        <dbReference type="ChEBI" id="CHEBI:29973"/>
        <dbReference type="ChEBI" id="CHEBI:82795"/>
        <dbReference type="EC" id="3.1.1.61"/>
    </reaction>
</comment>
<protein>
    <recommendedName>
        <fullName evidence="3">Protein-glutamate methylesterase/protein-glutamine glutaminase</fullName>
        <ecNumber evidence="3">3.1.1.61</ecNumber>
        <ecNumber evidence="3">3.5.1.44</ecNumber>
    </recommendedName>
</protein>
<comment type="catalytic activity">
    <reaction evidence="3">
        <text>L-glutaminyl-[protein] + H2O = L-glutamyl-[protein] + NH4(+)</text>
        <dbReference type="Rhea" id="RHEA:16441"/>
        <dbReference type="Rhea" id="RHEA-COMP:10207"/>
        <dbReference type="Rhea" id="RHEA-COMP:10208"/>
        <dbReference type="ChEBI" id="CHEBI:15377"/>
        <dbReference type="ChEBI" id="CHEBI:28938"/>
        <dbReference type="ChEBI" id="CHEBI:29973"/>
        <dbReference type="ChEBI" id="CHEBI:30011"/>
        <dbReference type="EC" id="3.5.1.44"/>
    </reaction>
</comment>
<dbReference type="HAMAP" id="MF_00099">
    <property type="entry name" value="CheB_chemtxs"/>
    <property type="match status" value="1"/>
</dbReference>
<comment type="subcellular location">
    <subcellularLocation>
        <location evidence="3">Cytoplasm</location>
    </subcellularLocation>
</comment>
<evidence type="ECO:0000256" key="1">
    <source>
        <dbReference type="ARBA" id="ARBA00022801"/>
    </source>
</evidence>
<dbReference type="GO" id="GO:0006935">
    <property type="term" value="P:chemotaxis"/>
    <property type="evidence" value="ECO:0007669"/>
    <property type="project" value="UniProtKB-UniRule"/>
</dbReference>
<feature type="domain" description="Response regulatory" evidence="7">
    <location>
        <begin position="3"/>
        <end position="120"/>
    </location>
</feature>
<dbReference type="SUPFAM" id="SSF52172">
    <property type="entry name" value="CheY-like"/>
    <property type="match status" value="1"/>
</dbReference>
<dbReference type="Gene3D" id="3.40.50.180">
    <property type="entry name" value="Methylesterase CheB, C-terminal domain"/>
    <property type="match status" value="1"/>
</dbReference>
<keyword evidence="3 5" id="KW-0597">Phosphoprotein</keyword>
<comment type="similarity">
    <text evidence="3">Belongs to the CheB family.</text>
</comment>
<dbReference type="PIRSF" id="PIRSF000876">
    <property type="entry name" value="RR_chemtxs_CheB"/>
    <property type="match status" value="1"/>
</dbReference>
<evidence type="ECO:0000256" key="3">
    <source>
        <dbReference type="HAMAP-Rule" id="MF_00099"/>
    </source>
</evidence>
<keyword evidence="1 3" id="KW-0378">Hydrolase</keyword>
<keyword evidence="3 4" id="KW-0145">Chemotaxis</keyword>
<dbReference type="GO" id="GO:0008984">
    <property type="term" value="F:protein-glutamate methylesterase activity"/>
    <property type="evidence" value="ECO:0007669"/>
    <property type="project" value="UniProtKB-UniRule"/>
</dbReference>
<dbReference type="GO" id="GO:0000156">
    <property type="term" value="F:phosphorelay response regulator activity"/>
    <property type="evidence" value="ECO:0007669"/>
    <property type="project" value="InterPro"/>
</dbReference>
<feature type="active site" evidence="3 4">
    <location>
        <position position="305"/>
    </location>
</feature>
<dbReference type="GO" id="GO:0050568">
    <property type="term" value="F:protein-glutamine glutaminase activity"/>
    <property type="evidence" value="ECO:0007669"/>
    <property type="project" value="UniProtKB-UniRule"/>
</dbReference>
<dbReference type="InterPro" id="IPR001789">
    <property type="entry name" value="Sig_transdc_resp-reg_receiver"/>
</dbReference>
<evidence type="ECO:0000313" key="10">
    <source>
        <dbReference type="Proteomes" id="UP001155057"/>
    </source>
</evidence>
<dbReference type="RefSeq" id="WP_119841931.1">
    <property type="nucleotide sequence ID" value="NZ_CALTSH010000009.1"/>
</dbReference>
<dbReference type="InterPro" id="IPR008248">
    <property type="entry name" value="CheB-like"/>
</dbReference>
<dbReference type="SMART" id="SM00448">
    <property type="entry name" value="REC"/>
    <property type="match status" value="1"/>
</dbReference>
<dbReference type="EC" id="3.5.1.44" evidence="3"/>
<dbReference type="EMBL" id="JANUAE010000013">
    <property type="protein sequence ID" value="MCS3711427.1"/>
    <property type="molecule type" value="Genomic_DNA"/>
</dbReference>
<dbReference type="Gene3D" id="3.40.50.2300">
    <property type="match status" value="1"/>
</dbReference>
<evidence type="ECO:0000313" key="9">
    <source>
        <dbReference type="EMBL" id="MCS3711427.1"/>
    </source>
</evidence>
<dbReference type="Pfam" id="PF00072">
    <property type="entry name" value="Response_reg"/>
    <property type="match status" value="1"/>
</dbReference>
<dbReference type="InterPro" id="IPR035909">
    <property type="entry name" value="CheB_C"/>
</dbReference>
<dbReference type="InterPro" id="IPR000673">
    <property type="entry name" value="Sig_transdc_resp-reg_Me-estase"/>
</dbReference>
<dbReference type="Proteomes" id="UP001155057">
    <property type="component" value="Unassembled WGS sequence"/>
</dbReference>
<feature type="domain" description="CheB-type methylesterase" evidence="8">
    <location>
        <begin position="170"/>
        <end position="363"/>
    </location>
</feature>
<comment type="caution">
    <text evidence="9">The sequence shown here is derived from an EMBL/GenBank/DDBJ whole genome shotgun (WGS) entry which is preliminary data.</text>
</comment>
<evidence type="ECO:0000256" key="6">
    <source>
        <dbReference type="SAM" id="MobiDB-lite"/>
    </source>
</evidence>
<reference evidence="9" key="1">
    <citation type="submission" date="2022-08" db="EMBL/GenBank/DDBJ databases">
        <title>Genomic Encyclopedia of Type Strains, Phase V (KMG-V): Genome sequencing to study the core and pangenomes of soil and plant-associated prokaryotes.</title>
        <authorList>
            <person name="Whitman W."/>
        </authorList>
    </citation>
    <scope>NUCLEOTIDE SEQUENCE</scope>
    <source>
        <strain evidence="9">SP3049</strain>
    </source>
</reference>
<dbReference type="CDD" id="cd17541">
    <property type="entry name" value="REC_CheB-like"/>
    <property type="match status" value="1"/>
</dbReference>
<dbReference type="PANTHER" id="PTHR42872">
    <property type="entry name" value="PROTEIN-GLUTAMATE METHYLESTERASE/PROTEIN-GLUTAMINE GLUTAMINASE"/>
    <property type="match status" value="1"/>
</dbReference>
<comment type="PTM">
    <text evidence="3">Phosphorylated by CheA. Phosphorylation of the N-terminal regulatory domain activates the methylesterase activity.</text>
</comment>
<dbReference type="SUPFAM" id="SSF52738">
    <property type="entry name" value="Methylesterase CheB, C-terminal domain"/>
    <property type="match status" value="1"/>
</dbReference>
<dbReference type="PANTHER" id="PTHR42872:SF3">
    <property type="entry name" value="PROTEIN-GLUTAMATE METHYLESTERASE_PROTEIN-GLUTAMINE GLUTAMINASE 1"/>
    <property type="match status" value="1"/>
</dbReference>
<evidence type="ECO:0000256" key="5">
    <source>
        <dbReference type="PROSITE-ProRule" id="PRU00169"/>
    </source>
</evidence>
<dbReference type="PROSITE" id="PS50110">
    <property type="entry name" value="RESPONSE_REGULATORY"/>
    <property type="match status" value="1"/>
</dbReference>
<evidence type="ECO:0000259" key="7">
    <source>
        <dbReference type="PROSITE" id="PS50110"/>
    </source>
</evidence>
<feature type="active site" evidence="3 4">
    <location>
        <position position="182"/>
    </location>
</feature>
<name>A0A9X2QE09_9BACT</name>
<evidence type="ECO:0000259" key="8">
    <source>
        <dbReference type="PROSITE" id="PS50122"/>
    </source>
</evidence>
<dbReference type="AlphaFoldDB" id="A0A9X2QE09"/>
<comment type="function">
    <text evidence="3">Involved in chemotaxis. Part of a chemotaxis signal transduction system that modulates chemotaxis in response to various stimuli. Catalyzes the demethylation of specific methylglutamate residues introduced into the chemoreceptors (methyl-accepting chemotaxis proteins or MCP) by CheR. Also mediates the irreversible deamidation of specific glutamine residues to glutamic acid.</text>
</comment>
<feature type="modified residue" description="4-aspartylphosphate" evidence="3 5">
    <location>
        <position position="54"/>
    </location>
</feature>
<dbReference type="InterPro" id="IPR011006">
    <property type="entry name" value="CheY-like_superfamily"/>
</dbReference>
<evidence type="ECO:0000256" key="2">
    <source>
        <dbReference type="ARBA" id="ARBA00048267"/>
    </source>
</evidence>
<proteinExistence type="inferred from homology"/>
<sequence length="366" mass="38526">MIRVLVVDDSLVMRKAISRIFEQADDTTVVDTATNGEAGVEKARRLEPDVVTMDVEMPKMNGIEAVRHIMEASPRPILMLSSLTEKGAEVTMEAMRAGAADFLSKGASSATLRANDVEEKLLGKVRALADSNARLFREDGPSPAETVSSTGSREASSSSSPTSSGTDTATKGSYELAVIGVSTGGPMALQHVIPALPAAFPLPIAIVQHMPAQFTRSLADRLDSLSELAVAEAEDGMLLEPGRVVVAAGDRHLTVERREGALTTCTPAEPAGDSHRPSVNVLFRSAVEACREDVLTLVMTGMGKDGLEGARRIQDDGGTVYVQDEDTSVVYGMPRAVAEAGLADATFPLDDLPDAMQKAAGAPARP</sequence>
<keyword evidence="3" id="KW-0963">Cytoplasm</keyword>
<gene>
    <name evidence="3" type="primary">cheB</name>
    <name evidence="9" type="ORF">GGP61_003060</name>
</gene>
<dbReference type="CDD" id="cd16432">
    <property type="entry name" value="CheB_Rec"/>
    <property type="match status" value="1"/>
</dbReference>